<evidence type="ECO:0000256" key="1">
    <source>
        <dbReference type="SAM" id="Phobius"/>
    </source>
</evidence>
<feature type="non-terminal residue" evidence="2">
    <location>
        <position position="1"/>
    </location>
</feature>
<keyword evidence="1" id="KW-0472">Membrane</keyword>
<evidence type="ECO:0000313" key="3">
    <source>
        <dbReference type="Proteomes" id="UP000257109"/>
    </source>
</evidence>
<dbReference type="Proteomes" id="UP000257109">
    <property type="component" value="Unassembled WGS sequence"/>
</dbReference>
<feature type="transmembrane region" description="Helical" evidence="1">
    <location>
        <begin position="20"/>
        <end position="39"/>
    </location>
</feature>
<dbReference type="AlphaFoldDB" id="A0A371E2N1"/>
<gene>
    <name evidence="2" type="ORF">CR513_61570</name>
</gene>
<proteinExistence type="predicted"/>
<organism evidence="2 3">
    <name type="scientific">Mucuna pruriens</name>
    <name type="common">Velvet bean</name>
    <name type="synonym">Dolichos pruriens</name>
    <dbReference type="NCBI Taxonomy" id="157652"/>
    <lineage>
        <taxon>Eukaryota</taxon>
        <taxon>Viridiplantae</taxon>
        <taxon>Streptophyta</taxon>
        <taxon>Embryophyta</taxon>
        <taxon>Tracheophyta</taxon>
        <taxon>Spermatophyta</taxon>
        <taxon>Magnoliopsida</taxon>
        <taxon>eudicotyledons</taxon>
        <taxon>Gunneridae</taxon>
        <taxon>Pentapetalae</taxon>
        <taxon>rosids</taxon>
        <taxon>fabids</taxon>
        <taxon>Fabales</taxon>
        <taxon>Fabaceae</taxon>
        <taxon>Papilionoideae</taxon>
        <taxon>50 kb inversion clade</taxon>
        <taxon>NPAAA clade</taxon>
        <taxon>indigoferoid/millettioid clade</taxon>
        <taxon>Phaseoleae</taxon>
        <taxon>Mucuna</taxon>
    </lineage>
</organism>
<reference evidence="2" key="1">
    <citation type="submission" date="2018-05" db="EMBL/GenBank/DDBJ databases">
        <title>Draft genome of Mucuna pruriens seed.</title>
        <authorList>
            <person name="Nnadi N.E."/>
            <person name="Vos R."/>
            <person name="Hasami M.H."/>
            <person name="Devisetty U.K."/>
            <person name="Aguiy J.C."/>
        </authorList>
    </citation>
    <scope>NUCLEOTIDE SEQUENCE [LARGE SCALE GENOMIC DNA]</scope>
    <source>
        <strain evidence="2">JCA_2017</strain>
    </source>
</reference>
<accession>A0A371E2N1</accession>
<protein>
    <submittedName>
        <fullName evidence="2">Uncharacterized protein</fullName>
    </submittedName>
</protein>
<keyword evidence="3" id="KW-1185">Reference proteome</keyword>
<feature type="transmembrane region" description="Helical" evidence="1">
    <location>
        <begin position="147"/>
        <end position="171"/>
    </location>
</feature>
<dbReference type="EMBL" id="QJKJ01016958">
    <property type="protein sequence ID" value="RDX60301.1"/>
    <property type="molecule type" value="Genomic_DNA"/>
</dbReference>
<evidence type="ECO:0000313" key="2">
    <source>
        <dbReference type="EMBL" id="RDX60301.1"/>
    </source>
</evidence>
<sequence>VAYFLLYSVLDLLVANVIHVYLYLITISSALVLVLVYDVDIIVTVMQLPNGSPLLIYRVNILGNLLAKSNMINANGIFSSLMISGRKLKQYVDYVSDLTFIVGALQHVTVTKPEISYSCVNLRPILLNHTRKQLKGSLTILKVPSSMAYISVPVAILMITGTPLVCAFALANLVSWGSFTKVEYCNFASDTPKILWFKHYFVSFKLLLPHHFCSMISIVTLSDKPCASSSHKARGARTFHCLWESFKQIPSIRCYDRALVSYAIFGIKSQSQRLRIAIKQACLVLPKL</sequence>
<keyword evidence="1" id="KW-0812">Transmembrane</keyword>
<name>A0A371E2N1_MUCPR</name>
<keyword evidence="1" id="KW-1133">Transmembrane helix</keyword>
<comment type="caution">
    <text evidence="2">The sequence shown here is derived from an EMBL/GenBank/DDBJ whole genome shotgun (WGS) entry which is preliminary data.</text>
</comment>